<dbReference type="AlphaFoldDB" id="A0A0A6UPQ9"/>
<dbReference type="Proteomes" id="UP000054537">
    <property type="component" value="Unassembled WGS sequence"/>
</dbReference>
<gene>
    <name evidence="1" type="ORF">MB27_11215</name>
</gene>
<evidence type="ECO:0000313" key="2">
    <source>
        <dbReference type="Proteomes" id="UP000054537"/>
    </source>
</evidence>
<dbReference type="RefSeq" id="WP_043524352.1">
    <property type="nucleotide sequence ID" value="NZ_BAABKU010000020.1"/>
</dbReference>
<protein>
    <recommendedName>
        <fullName evidence="3">ABM domain-containing protein</fullName>
    </recommendedName>
</protein>
<accession>A0A0A6UPQ9</accession>
<dbReference type="eggNOG" id="ENOG5033EEF">
    <property type="taxonomic scope" value="Bacteria"/>
</dbReference>
<organism evidence="1 2">
    <name type="scientific">Actinoplanes utahensis</name>
    <dbReference type="NCBI Taxonomy" id="1869"/>
    <lineage>
        <taxon>Bacteria</taxon>
        <taxon>Bacillati</taxon>
        <taxon>Actinomycetota</taxon>
        <taxon>Actinomycetes</taxon>
        <taxon>Micromonosporales</taxon>
        <taxon>Micromonosporaceae</taxon>
        <taxon>Actinoplanes</taxon>
    </lineage>
</organism>
<comment type="caution">
    <text evidence="1">The sequence shown here is derived from an EMBL/GenBank/DDBJ whole genome shotgun (WGS) entry which is preliminary data.</text>
</comment>
<sequence length="96" mass="10596">MTTVRTHTYMVEPADLEEFLARRASLIGTVREAHPGLTATVLIRLDDETYTDTWHWASGPQMQAALAAIGGFPEAPLAMALTKDRTTRDGLVVDQR</sequence>
<evidence type="ECO:0000313" key="1">
    <source>
        <dbReference type="EMBL" id="KHD77431.1"/>
    </source>
</evidence>
<proteinExistence type="predicted"/>
<evidence type="ECO:0008006" key="3">
    <source>
        <dbReference type="Google" id="ProtNLM"/>
    </source>
</evidence>
<keyword evidence="2" id="KW-1185">Reference proteome</keyword>
<reference evidence="1 2" key="1">
    <citation type="submission" date="2014-10" db="EMBL/GenBank/DDBJ databases">
        <title>Draft genome sequence of Actinoplanes utahensis NRRL 12052.</title>
        <authorList>
            <person name="Velasco-Bucheli B."/>
            <person name="del Cerro C."/>
            <person name="Hormigo D."/>
            <person name="Garcia J.L."/>
            <person name="Acebal C."/>
            <person name="Arroyo M."/>
            <person name="de la Mata I."/>
        </authorList>
    </citation>
    <scope>NUCLEOTIDE SEQUENCE [LARGE SCALE GENOMIC DNA]</scope>
    <source>
        <strain evidence="1 2">NRRL 12052</strain>
    </source>
</reference>
<name>A0A0A6UPQ9_ACTUT</name>
<dbReference type="STRING" id="1869.MB27_11215"/>
<dbReference type="OrthoDB" id="255603at2"/>
<dbReference type="EMBL" id="JRTT01000011">
    <property type="protein sequence ID" value="KHD77431.1"/>
    <property type="molecule type" value="Genomic_DNA"/>
</dbReference>